<proteinExistence type="predicted"/>
<reference evidence="1" key="2">
    <citation type="journal article" date="2015" name="Data Brief">
        <title>Shoot transcriptome of the giant reed, Arundo donax.</title>
        <authorList>
            <person name="Barrero R.A."/>
            <person name="Guerrero F.D."/>
            <person name="Moolhuijzen P."/>
            <person name="Goolsby J.A."/>
            <person name="Tidwell J."/>
            <person name="Bellgard S.E."/>
            <person name="Bellgard M.I."/>
        </authorList>
    </citation>
    <scope>NUCLEOTIDE SEQUENCE</scope>
    <source>
        <tissue evidence="1">Shoot tissue taken approximately 20 cm above the soil surface</tissue>
    </source>
</reference>
<sequence>MFICQARNILSGSCHIIQWGFSWGQNC</sequence>
<evidence type="ECO:0000313" key="1">
    <source>
        <dbReference type="EMBL" id="JAE10050.1"/>
    </source>
</evidence>
<name>A0A0A9FAJ0_ARUDO</name>
<reference evidence="1" key="1">
    <citation type="submission" date="2014-09" db="EMBL/GenBank/DDBJ databases">
        <authorList>
            <person name="Magalhaes I.L.F."/>
            <person name="Oliveira U."/>
            <person name="Santos F.R."/>
            <person name="Vidigal T.H.D.A."/>
            <person name="Brescovit A.D."/>
            <person name="Santos A.J."/>
        </authorList>
    </citation>
    <scope>NUCLEOTIDE SEQUENCE</scope>
    <source>
        <tissue evidence="1">Shoot tissue taken approximately 20 cm above the soil surface</tissue>
    </source>
</reference>
<organism evidence="1">
    <name type="scientific">Arundo donax</name>
    <name type="common">Giant reed</name>
    <name type="synonym">Donax arundinaceus</name>
    <dbReference type="NCBI Taxonomy" id="35708"/>
    <lineage>
        <taxon>Eukaryota</taxon>
        <taxon>Viridiplantae</taxon>
        <taxon>Streptophyta</taxon>
        <taxon>Embryophyta</taxon>
        <taxon>Tracheophyta</taxon>
        <taxon>Spermatophyta</taxon>
        <taxon>Magnoliopsida</taxon>
        <taxon>Liliopsida</taxon>
        <taxon>Poales</taxon>
        <taxon>Poaceae</taxon>
        <taxon>PACMAD clade</taxon>
        <taxon>Arundinoideae</taxon>
        <taxon>Arundineae</taxon>
        <taxon>Arundo</taxon>
    </lineage>
</organism>
<protein>
    <submittedName>
        <fullName evidence="1">Uncharacterized protein</fullName>
    </submittedName>
</protein>
<dbReference type="AlphaFoldDB" id="A0A0A9FAJ0"/>
<dbReference type="EMBL" id="GBRH01187846">
    <property type="protein sequence ID" value="JAE10050.1"/>
    <property type="molecule type" value="Transcribed_RNA"/>
</dbReference>
<accession>A0A0A9FAJ0</accession>